<organism evidence="1">
    <name type="scientific">freshwater metagenome</name>
    <dbReference type="NCBI Taxonomy" id="449393"/>
    <lineage>
        <taxon>unclassified sequences</taxon>
        <taxon>metagenomes</taxon>
        <taxon>ecological metagenomes</taxon>
    </lineage>
</organism>
<evidence type="ECO:0000313" key="1">
    <source>
        <dbReference type="EMBL" id="CAB4719145.1"/>
    </source>
</evidence>
<dbReference type="EMBL" id="CAEZXW010000174">
    <property type="protein sequence ID" value="CAB4719145.1"/>
    <property type="molecule type" value="Genomic_DNA"/>
</dbReference>
<proteinExistence type="predicted"/>
<dbReference type="AlphaFoldDB" id="A0A6J6RDW0"/>
<gene>
    <name evidence="1" type="ORF">UFOPK2593_01583</name>
</gene>
<protein>
    <submittedName>
        <fullName evidence="1">Unannotated protein</fullName>
    </submittedName>
</protein>
<reference evidence="1" key="1">
    <citation type="submission" date="2020-05" db="EMBL/GenBank/DDBJ databases">
        <authorList>
            <person name="Chiriac C."/>
            <person name="Salcher M."/>
            <person name="Ghai R."/>
            <person name="Kavagutti S V."/>
        </authorList>
    </citation>
    <scope>NUCLEOTIDE SEQUENCE</scope>
</reference>
<name>A0A6J6RDW0_9ZZZZ</name>
<accession>A0A6J6RDW0</accession>
<sequence length="75" mass="7757">MAAVAVLVVVAAVADEEVAVGWLNFTRIVGLEKVKPVAESRRKPPTSLMVVVETLDSPLSPTTETVAATGASVNP</sequence>